<feature type="compositionally biased region" description="Basic and acidic residues" evidence="1">
    <location>
        <begin position="208"/>
        <end position="236"/>
    </location>
</feature>
<dbReference type="PANTHER" id="PTHR35046">
    <property type="entry name" value="ZINC KNUCKLE (CCHC-TYPE) FAMILY PROTEIN"/>
    <property type="match status" value="1"/>
</dbReference>
<feature type="compositionally biased region" description="Basic residues" evidence="1">
    <location>
        <begin position="69"/>
        <end position="90"/>
    </location>
</feature>
<feature type="region of interest" description="Disordered" evidence="1">
    <location>
        <begin position="315"/>
        <end position="334"/>
    </location>
</feature>
<dbReference type="SUPFAM" id="SSF57756">
    <property type="entry name" value="Retrovirus zinc finger-like domains"/>
    <property type="match status" value="1"/>
</dbReference>
<feature type="compositionally biased region" description="Basic and acidic residues" evidence="1">
    <location>
        <begin position="39"/>
        <end position="48"/>
    </location>
</feature>
<sequence length="334" mass="39104">MKRLEAKLRERLERMEKENKEGLDSVKRNTQSVNAKVEALSRGKEKNRQPFMQESEASHEEGHVSGSSRSHRSHRHAHNEKVERHGRHRREMNELRRDELEKRVEDRFVPSYYAMDLYAKLQRFYQGSKSVEEYHKEMEVCRIRAQIVESQQATMARFLRGLNREIQDIVELNHCHNLEDLVHLVAKVELQLERKSTSRKPYPSKSGSGKERGSPIKDKSHKKGSETPKGQKDERVTSSPNSSRFSSIKCFKCLGKKHLASQCPNKRTIVLRENGEVEVRVPKESLHLLVRTKGSSQTFSPREVYEDQIKMRIKRKEGRQEKEKAEKVREKKGE</sequence>
<comment type="caution">
    <text evidence="3">The sequence shown here is derived from an EMBL/GenBank/DDBJ whole genome shotgun (WGS) entry which is preliminary data.</text>
</comment>
<feature type="region of interest" description="Disordered" evidence="1">
    <location>
        <begin position="195"/>
        <end position="245"/>
    </location>
</feature>
<feature type="domain" description="Retrotransposon gag" evidence="2">
    <location>
        <begin position="98"/>
        <end position="164"/>
    </location>
</feature>
<evidence type="ECO:0000259" key="2">
    <source>
        <dbReference type="Pfam" id="PF03732"/>
    </source>
</evidence>
<dbReference type="AlphaFoldDB" id="A0A371GE34"/>
<dbReference type="Pfam" id="PF03732">
    <property type="entry name" value="Retrotrans_gag"/>
    <property type="match status" value="1"/>
</dbReference>
<keyword evidence="4" id="KW-1185">Reference proteome</keyword>
<dbReference type="InterPro" id="IPR005162">
    <property type="entry name" value="Retrotrans_gag_dom"/>
</dbReference>
<evidence type="ECO:0000256" key="1">
    <source>
        <dbReference type="SAM" id="MobiDB-lite"/>
    </source>
</evidence>
<dbReference type="InterPro" id="IPR036875">
    <property type="entry name" value="Znf_CCHC_sf"/>
</dbReference>
<accession>A0A371GE34</accession>
<dbReference type="GO" id="GO:0003676">
    <property type="term" value="F:nucleic acid binding"/>
    <property type="evidence" value="ECO:0007669"/>
    <property type="project" value="InterPro"/>
</dbReference>
<organism evidence="3 4">
    <name type="scientific">Mucuna pruriens</name>
    <name type="common">Velvet bean</name>
    <name type="synonym">Dolichos pruriens</name>
    <dbReference type="NCBI Taxonomy" id="157652"/>
    <lineage>
        <taxon>Eukaryota</taxon>
        <taxon>Viridiplantae</taxon>
        <taxon>Streptophyta</taxon>
        <taxon>Embryophyta</taxon>
        <taxon>Tracheophyta</taxon>
        <taxon>Spermatophyta</taxon>
        <taxon>Magnoliopsida</taxon>
        <taxon>eudicotyledons</taxon>
        <taxon>Gunneridae</taxon>
        <taxon>Pentapetalae</taxon>
        <taxon>rosids</taxon>
        <taxon>fabids</taxon>
        <taxon>Fabales</taxon>
        <taxon>Fabaceae</taxon>
        <taxon>Papilionoideae</taxon>
        <taxon>50 kb inversion clade</taxon>
        <taxon>NPAAA clade</taxon>
        <taxon>indigoferoid/millettioid clade</taxon>
        <taxon>Phaseoleae</taxon>
        <taxon>Mucuna</taxon>
    </lineage>
</organism>
<feature type="region of interest" description="Disordered" evidence="1">
    <location>
        <begin position="1"/>
        <end position="92"/>
    </location>
</feature>
<evidence type="ECO:0000313" key="3">
    <source>
        <dbReference type="EMBL" id="RDX88829.1"/>
    </source>
</evidence>
<feature type="compositionally biased region" description="Basic and acidic residues" evidence="1">
    <location>
        <begin position="1"/>
        <end position="27"/>
    </location>
</feature>
<reference evidence="3" key="1">
    <citation type="submission" date="2018-05" db="EMBL/GenBank/DDBJ databases">
        <title>Draft genome of Mucuna pruriens seed.</title>
        <authorList>
            <person name="Nnadi N.E."/>
            <person name="Vos R."/>
            <person name="Hasami M.H."/>
            <person name="Devisetty U.K."/>
            <person name="Aguiy J.C."/>
        </authorList>
    </citation>
    <scope>NUCLEOTIDE SEQUENCE [LARGE SCALE GENOMIC DNA]</scope>
    <source>
        <strain evidence="3">JCA_2017</strain>
    </source>
</reference>
<dbReference type="Proteomes" id="UP000257109">
    <property type="component" value="Unassembled WGS sequence"/>
</dbReference>
<dbReference type="EMBL" id="QJKJ01005831">
    <property type="protein sequence ID" value="RDX88829.1"/>
    <property type="molecule type" value="Genomic_DNA"/>
</dbReference>
<feature type="compositionally biased region" description="Basic and acidic residues" evidence="1">
    <location>
        <begin position="318"/>
        <end position="334"/>
    </location>
</feature>
<dbReference type="PANTHER" id="PTHR35046:SF9">
    <property type="entry name" value="RNA-DIRECTED DNA POLYMERASE"/>
    <property type="match status" value="1"/>
</dbReference>
<protein>
    <recommendedName>
        <fullName evidence="2">Retrotransposon gag domain-containing protein</fullName>
    </recommendedName>
</protein>
<evidence type="ECO:0000313" key="4">
    <source>
        <dbReference type="Proteomes" id="UP000257109"/>
    </source>
</evidence>
<proteinExistence type="predicted"/>
<name>A0A371GE34_MUCPR</name>
<dbReference type="GO" id="GO:0008270">
    <property type="term" value="F:zinc ion binding"/>
    <property type="evidence" value="ECO:0007669"/>
    <property type="project" value="InterPro"/>
</dbReference>
<feature type="non-terminal residue" evidence="3">
    <location>
        <position position="1"/>
    </location>
</feature>
<gene>
    <name evidence="3" type="ORF">CR513_29517</name>
</gene>